<keyword evidence="2" id="KW-1185">Reference proteome</keyword>
<name>A0A316TMM8_9BACT</name>
<evidence type="ECO:0000313" key="1">
    <source>
        <dbReference type="EMBL" id="PWN05857.1"/>
    </source>
</evidence>
<dbReference type="RefSeq" id="WP_109647300.1">
    <property type="nucleotide sequence ID" value="NZ_QGGB01000008.1"/>
</dbReference>
<organism evidence="1 2">
    <name type="scientific">Rhodohalobacter mucosus</name>
    <dbReference type="NCBI Taxonomy" id="2079485"/>
    <lineage>
        <taxon>Bacteria</taxon>
        <taxon>Pseudomonadati</taxon>
        <taxon>Balneolota</taxon>
        <taxon>Balneolia</taxon>
        <taxon>Balneolales</taxon>
        <taxon>Balneolaceae</taxon>
        <taxon>Rhodohalobacter</taxon>
    </lineage>
</organism>
<accession>A0A316TMM8</accession>
<evidence type="ECO:0000313" key="2">
    <source>
        <dbReference type="Proteomes" id="UP000245533"/>
    </source>
</evidence>
<dbReference type="EMBL" id="QGGB01000008">
    <property type="protein sequence ID" value="PWN05857.1"/>
    <property type="molecule type" value="Genomic_DNA"/>
</dbReference>
<dbReference type="OrthoDB" id="1412624at2"/>
<gene>
    <name evidence="1" type="ORF">DDZ15_11750</name>
</gene>
<evidence type="ECO:0008006" key="3">
    <source>
        <dbReference type="Google" id="ProtNLM"/>
    </source>
</evidence>
<dbReference type="Proteomes" id="UP000245533">
    <property type="component" value="Unassembled WGS sequence"/>
</dbReference>
<dbReference type="AlphaFoldDB" id="A0A316TMM8"/>
<dbReference type="InterPro" id="IPR023614">
    <property type="entry name" value="Porin_dom_sf"/>
</dbReference>
<dbReference type="Gene3D" id="2.40.160.10">
    <property type="entry name" value="Porin"/>
    <property type="match status" value="1"/>
</dbReference>
<comment type="caution">
    <text evidence="1">The sequence shown here is derived from an EMBL/GenBank/DDBJ whole genome shotgun (WGS) entry which is preliminary data.</text>
</comment>
<sequence length="360" mass="40967">MNIRISFGVFLIAILLPCTTIMGQSLIRDVDFSGQFFFSTEHTTGTENVNNEFFFKRGYITFRKDITERVGIRFTQDVSVDQEGDGAGDIELRLKYALVDVQFSDFGFLKNQHIEFGVVHRPWIDFEQDINDFRSQNPMFLDSNNYLSSADYGFTYFAHLGEELPGEYQDGLRSPPGRYGSFSIGIYNGGGYSRLEQNNNKLLEARLSLRLFPDRLPGLQTTVFGDYGKGNHVQSPDFRMAGGALSFESKKWAVVGEGFIGVGDGDARYLNEAGEALATMGWSIFQELKPFSFPVSLTLRYDELVDRENKQWFVHELIAGVSWVFPNRSKIILSLDQVWLQDITFSDHISTVEIITEIRF</sequence>
<proteinExistence type="predicted"/>
<reference evidence="1 2" key="1">
    <citation type="submission" date="2018-05" db="EMBL/GenBank/DDBJ databases">
        <title>Rhodohalobacter halophilus gen. nov., sp. nov., a moderately halophilic member of the family Balneolaceae.</title>
        <authorList>
            <person name="Liu Z.-W."/>
        </authorList>
    </citation>
    <scope>NUCLEOTIDE SEQUENCE [LARGE SCALE GENOMIC DNA]</scope>
    <source>
        <strain evidence="1 2">8A47</strain>
    </source>
</reference>
<protein>
    <recommendedName>
        <fullName evidence="3">Phosphate-selective porin O and P</fullName>
    </recommendedName>
</protein>